<dbReference type="RefSeq" id="WP_135782489.1">
    <property type="nucleotide sequence ID" value="NZ_MRXY01000007.1"/>
</dbReference>
<proteinExistence type="predicted"/>
<reference evidence="2 3" key="1">
    <citation type="submission" date="2019-04" db="EMBL/GenBank/DDBJ databases">
        <title>Genome sequencing of Streptococcus rubneri DSM 26920(T).</title>
        <authorList>
            <person name="Kook J.-K."/>
            <person name="Park S.-N."/>
            <person name="Lim Y.K."/>
        </authorList>
    </citation>
    <scope>NUCLEOTIDE SEQUENCE [LARGE SCALE GENOMIC DNA]</scope>
    <source>
        <strain evidence="2 3">DSM 26920</strain>
    </source>
</reference>
<evidence type="ECO:0000256" key="1">
    <source>
        <dbReference type="SAM" id="SignalP"/>
    </source>
</evidence>
<evidence type="ECO:0008006" key="4">
    <source>
        <dbReference type="Google" id="ProtNLM"/>
    </source>
</evidence>
<dbReference type="Proteomes" id="UP000297986">
    <property type="component" value="Unassembled WGS sequence"/>
</dbReference>
<dbReference type="EMBL" id="SRRP01000001">
    <property type="protein sequence ID" value="TGN92164.1"/>
    <property type="molecule type" value="Genomic_DNA"/>
</dbReference>
<keyword evidence="3" id="KW-1185">Reference proteome</keyword>
<protein>
    <recommendedName>
        <fullName evidence="4">Lipoprotein</fullName>
    </recommendedName>
</protein>
<keyword evidence="1" id="KW-0732">Signal</keyword>
<organism evidence="2 3">
    <name type="scientific">Streptococcus rubneri</name>
    <dbReference type="NCBI Taxonomy" id="1234680"/>
    <lineage>
        <taxon>Bacteria</taxon>
        <taxon>Bacillati</taxon>
        <taxon>Bacillota</taxon>
        <taxon>Bacilli</taxon>
        <taxon>Lactobacillales</taxon>
        <taxon>Streptococcaceae</taxon>
        <taxon>Streptococcus</taxon>
    </lineage>
</organism>
<dbReference type="OrthoDB" id="9769691at2"/>
<sequence length="232" mass="26771">MKHWLKKFLFVALMALCGLALVGCNTTTTSQKTTKETKSEKKIVQKTDTLEGTWELVDAPITLQKSMILRESNIDAYPYILEDFAKFNPKLIISGDSVEFKYSLDYTTFFDHLYDKVAKNVMKKEEYYKAYITRLKDNASYFKVTKMKVHPSKAKYTYSLPDGRLDEANKTISFKETPSLLINYSFGTTNLVLDKMTYQYEWKGDTLILTAEGNTENGTYATMKMTFKKVLK</sequence>
<name>A0A4Z1DZ56_9STRE</name>
<evidence type="ECO:0000313" key="3">
    <source>
        <dbReference type="Proteomes" id="UP000297986"/>
    </source>
</evidence>
<dbReference type="PROSITE" id="PS51257">
    <property type="entry name" value="PROKAR_LIPOPROTEIN"/>
    <property type="match status" value="1"/>
</dbReference>
<evidence type="ECO:0000313" key="2">
    <source>
        <dbReference type="EMBL" id="TGN92164.1"/>
    </source>
</evidence>
<dbReference type="AlphaFoldDB" id="A0A4Z1DZ56"/>
<feature type="chain" id="PRO_5039269812" description="Lipoprotein" evidence="1">
    <location>
        <begin position="23"/>
        <end position="232"/>
    </location>
</feature>
<gene>
    <name evidence="2" type="ORF">E5S68_04275</name>
</gene>
<comment type="caution">
    <text evidence="2">The sequence shown here is derived from an EMBL/GenBank/DDBJ whole genome shotgun (WGS) entry which is preliminary data.</text>
</comment>
<accession>A0A4Z1DZ56</accession>
<feature type="signal peptide" evidence="1">
    <location>
        <begin position="1"/>
        <end position="22"/>
    </location>
</feature>